<feature type="compositionally biased region" description="Low complexity" evidence="1">
    <location>
        <begin position="319"/>
        <end position="340"/>
    </location>
</feature>
<evidence type="ECO:0000256" key="1">
    <source>
        <dbReference type="SAM" id="MobiDB-lite"/>
    </source>
</evidence>
<evidence type="ECO:0008006" key="4">
    <source>
        <dbReference type="Google" id="ProtNLM"/>
    </source>
</evidence>
<dbReference type="InterPro" id="IPR046535">
    <property type="entry name" value="DUF6600"/>
</dbReference>
<protein>
    <recommendedName>
        <fullName evidence="4">Prolin-rich transmembrane protein</fullName>
    </recommendedName>
</protein>
<reference evidence="2 3" key="1">
    <citation type="submission" date="2014-04" db="EMBL/GenBank/DDBJ databases">
        <title>Characterization and application of a salt tolerant electro-active bacterium.</title>
        <authorList>
            <person name="Yang L."/>
            <person name="Wei S."/>
            <person name="Tay Q.X.M."/>
        </authorList>
    </citation>
    <scope>NUCLEOTIDE SEQUENCE [LARGE SCALE GENOMIC DNA]</scope>
    <source>
        <strain evidence="2 3">LY1</strain>
    </source>
</reference>
<dbReference type="STRING" id="1048983.EL17_02545"/>
<organism evidence="2 3">
    <name type="scientific">Anditalea andensis</name>
    <dbReference type="NCBI Taxonomy" id="1048983"/>
    <lineage>
        <taxon>Bacteria</taxon>
        <taxon>Pseudomonadati</taxon>
        <taxon>Bacteroidota</taxon>
        <taxon>Cytophagia</taxon>
        <taxon>Cytophagales</taxon>
        <taxon>Cytophagaceae</taxon>
        <taxon>Anditalea</taxon>
    </lineage>
</organism>
<evidence type="ECO:0000313" key="3">
    <source>
        <dbReference type="Proteomes" id="UP000027821"/>
    </source>
</evidence>
<sequence length="470" mass="53063">MKTRLLNLHIAAPLLRAIFLITIFNLTSVKSAEAESIRGVSFQIFYDELMPYGDWVQDPHHGYVWIPYVEQNFHPYATRGHWVMTSYGNTWVSQYDWGWAPFHYGRWFFTDYYGWAWVPGYEWGPAWVNWRTGGGYYGWAPLGPGMHISVGFNMPYNHYVFVPQRRLIHRNIHRYYLPRTQVVNVYNHTTIINNTYVNNQRTYISGPGRKELERVNRRSIPVYKVNNTNRAGRASVSNRSVALYRPEVERGTVTQARPSRVVASTEYNRNTARSVAPRNNQRQSNVRQEANRSNSGEARSASQPSGSNVRQNAVRSKEATAPARTAAPARTSPARTEAPANTQRSAPAQNRVSSPGRQTNVNNREATPTPRQQTAQPSQRNPAPRVNAASQPAQNRQTAPAQQRQINAPAQTRQSNTAPNVRQNNSQRSAARTAAPTSVENSRRSNRSSATPQAGQSSSRSNSRSSRGNN</sequence>
<comment type="caution">
    <text evidence="2">The sequence shown here is derived from an EMBL/GenBank/DDBJ whole genome shotgun (WGS) entry which is preliminary data.</text>
</comment>
<dbReference type="Proteomes" id="UP000027821">
    <property type="component" value="Unassembled WGS sequence"/>
</dbReference>
<keyword evidence="3" id="KW-1185">Reference proteome</keyword>
<feature type="compositionally biased region" description="Polar residues" evidence="1">
    <location>
        <begin position="341"/>
        <end position="381"/>
    </location>
</feature>
<feature type="compositionally biased region" description="Low complexity" evidence="1">
    <location>
        <begin position="457"/>
        <end position="470"/>
    </location>
</feature>
<feature type="compositionally biased region" description="Polar residues" evidence="1">
    <location>
        <begin position="388"/>
        <end position="440"/>
    </location>
</feature>
<evidence type="ECO:0000313" key="2">
    <source>
        <dbReference type="EMBL" id="KEO74573.1"/>
    </source>
</evidence>
<name>A0A074L401_9BACT</name>
<proteinExistence type="predicted"/>
<dbReference type="AlphaFoldDB" id="A0A074L401"/>
<accession>A0A074L401</accession>
<dbReference type="Pfam" id="PF20245">
    <property type="entry name" value="DUF6600"/>
    <property type="match status" value="1"/>
</dbReference>
<dbReference type="EMBL" id="JMIH01000014">
    <property type="protein sequence ID" value="KEO74573.1"/>
    <property type="molecule type" value="Genomic_DNA"/>
</dbReference>
<dbReference type="eggNOG" id="COG0845">
    <property type="taxonomic scope" value="Bacteria"/>
</dbReference>
<feature type="region of interest" description="Disordered" evidence="1">
    <location>
        <begin position="251"/>
        <end position="470"/>
    </location>
</feature>
<dbReference type="RefSeq" id="WP_051719803.1">
    <property type="nucleotide sequence ID" value="NZ_JMIH01000014.1"/>
</dbReference>
<gene>
    <name evidence="2" type="ORF">EL17_02545</name>
</gene>
<feature type="compositionally biased region" description="Polar residues" evidence="1">
    <location>
        <begin position="265"/>
        <end position="314"/>
    </location>
</feature>
<dbReference type="OrthoDB" id="5485224at2"/>